<keyword evidence="4 11" id="KW-0349">Heme</keyword>
<evidence type="ECO:0000256" key="10">
    <source>
        <dbReference type="ARBA" id="ARBA00023136"/>
    </source>
</evidence>
<dbReference type="Proteomes" id="UP001082899">
    <property type="component" value="Unassembled WGS sequence"/>
</dbReference>
<dbReference type="InterPro" id="IPR008168">
    <property type="entry name" value="Cyt_C_IC"/>
</dbReference>
<dbReference type="SUPFAM" id="SSF46626">
    <property type="entry name" value="Cytochrome c"/>
    <property type="match status" value="3"/>
</dbReference>
<dbReference type="PANTHER" id="PTHR35008">
    <property type="entry name" value="BLL4482 PROTEIN-RELATED"/>
    <property type="match status" value="1"/>
</dbReference>
<sequence>MKHKTTMGSRASVVGGALLGMLLAVSAAGAATDAAPASAAAASAAAASAAASSASTPTPAAAASGDQAAVARGAYLARAGDCIACHTAVHGKPFAGGLAIESPLGTIWSTNITPDAQNGIGAYTEAQFGAALREGKRADGSNLYPAMPYPSYSKLTDADVHDLYVYFMKGVAPVALKPTPTRLHFPFNMRFGLGMWDWAFMHPGVFQPDPARSAEVNRGAYLVEGLGHCGSCHTARGIAMQEKALDDGSAGYLGGTNLNDWWAPQLRGDAGGAASGGVASWSTDEIVDYLGSGRNVHGAVNGEMTAVVQNSTSHMTPADRHAIAAYLKSLKVDTATATPAVDAAAREATRKTLTAATSLTLGQRLYLDNCAGCHTVTGNGAPRVFPATAGNSLINAQDPTGLIRTILGGAVTPSTPLGPEHLPMPGFAYRLSDDEAAQLATFVRAGWGNRGGAVTAAQVAKVRATLPARQGGDAQRHAAQKSTGE</sequence>
<evidence type="ECO:0000256" key="11">
    <source>
        <dbReference type="PROSITE-ProRule" id="PRU00433"/>
    </source>
</evidence>
<keyword evidence="9 11" id="KW-0408">Iron</keyword>
<dbReference type="PIRSF" id="PIRSF000018">
    <property type="entry name" value="Mb_ADH_cyt_c"/>
    <property type="match status" value="1"/>
</dbReference>
<comment type="caution">
    <text evidence="14">The sequence shown here is derived from an EMBL/GenBank/DDBJ whole genome shotgun (WGS) entry which is preliminary data.</text>
</comment>
<protein>
    <submittedName>
        <fullName evidence="14">Cytochrome c</fullName>
    </submittedName>
</protein>
<dbReference type="PRINTS" id="PR00605">
    <property type="entry name" value="CYTCHROMECIC"/>
</dbReference>
<evidence type="ECO:0000259" key="13">
    <source>
        <dbReference type="PROSITE" id="PS51007"/>
    </source>
</evidence>
<feature type="domain" description="Cytochrome c" evidence="13">
    <location>
        <begin position="214"/>
        <end position="331"/>
    </location>
</feature>
<feature type="domain" description="Cytochrome c" evidence="13">
    <location>
        <begin position="357"/>
        <end position="447"/>
    </location>
</feature>
<keyword evidence="2" id="KW-0813">Transport</keyword>
<evidence type="ECO:0000256" key="9">
    <source>
        <dbReference type="ARBA" id="ARBA00023004"/>
    </source>
</evidence>
<keyword evidence="15" id="KW-1185">Reference proteome</keyword>
<dbReference type="Gene3D" id="1.10.760.10">
    <property type="entry name" value="Cytochrome c-like domain"/>
    <property type="match status" value="3"/>
</dbReference>
<evidence type="ECO:0000256" key="3">
    <source>
        <dbReference type="ARBA" id="ARBA00022475"/>
    </source>
</evidence>
<dbReference type="PROSITE" id="PS51007">
    <property type="entry name" value="CYTC"/>
    <property type="match status" value="3"/>
</dbReference>
<keyword evidence="8" id="KW-0249">Electron transport</keyword>
<dbReference type="RefSeq" id="WP_267849616.1">
    <property type="nucleotide sequence ID" value="NZ_JAPMXC010000011.1"/>
</dbReference>
<dbReference type="InterPro" id="IPR009056">
    <property type="entry name" value="Cyt_c-like_dom"/>
</dbReference>
<dbReference type="PANTHER" id="PTHR35008:SF8">
    <property type="entry name" value="ALCOHOL DEHYDROGENASE CYTOCHROME C SUBUNIT"/>
    <property type="match status" value="1"/>
</dbReference>
<evidence type="ECO:0000256" key="12">
    <source>
        <dbReference type="SAM" id="SignalP"/>
    </source>
</evidence>
<keyword evidence="5 11" id="KW-0479">Metal-binding</keyword>
<evidence type="ECO:0000313" key="14">
    <source>
        <dbReference type="EMBL" id="MCY0389691.1"/>
    </source>
</evidence>
<keyword evidence="10" id="KW-0472">Membrane</keyword>
<dbReference type="InterPro" id="IPR014353">
    <property type="entry name" value="Membr-bd_ADH_cyt_c"/>
</dbReference>
<keyword evidence="7" id="KW-0677">Repeat</keyword>
<accession>A0ABT3ZT24</accession>
<evidence type="ECO:0000256" key="1">
    <source>
        <dbReference type="ARBA" id="ARBA00004236"/>
    </source>
</evidence>
<feature type="domain" description="Cytochrome c" evidence="13">
    <location>
        <begin position="68"/>
        <end position="171"/>
    </location>
</feature>
<evidence type="ECO:0000256" key="2">
    <source>
        <dbReference type="ARBA" id="ARBA00022448"/>
    </source>
</evidence>
<evidence type="ECO:0000256" key="4">
    <source>
        <dbReference type="ARBA" id="ARBA00022617"/>
    </source>
</evidence>
<keyword evidence="3" id="KW-1003">Cell membrane</keyword>
<evidence type="ECO:0000256" key="7">
    <source>
        <dbReference type="ARBA" id="ARBA00022737"/>
    </source>
</evidence>
<gene>
    <name evidence="14" type="ORF">OVY01_21335</name>
</gene>
<keyword evidence="6 12" id="KW-0732">Signal</keyword>
<comment type="subcellular location">
    <subcellularLocation>
        <location evidence="1">Cell membrane</location>
    </subcellularLocation>
</comment>
<feature type="chain" id="PRO_5047530360" evidence="12">
    <location>
        <begin position="31"/>
        <end position="485"/>
    </location>
</feature>
<reference evidence="14" key="1">
    <citation type="submission" date="2022-11" db="EMBL/GenBank/DDBJ databases">
        <title>Robbsia betulipollinis sp. nov., isolated from pollen of birch (Betula pendula).</title>
        <authorList>
            <person name="Shi H."/>
            <person name="Ambika Manirajan B."/>
            <person name="Ratering S."/>
            <person name="Geissler-Plaum R."/>
            <person name="Schnell S."/>
        </authorList>
    </citation>
    <scope>NUCLEOTIDE SEQUENCE</scope>
    <source>
        <strain evidence="14">Bb-Pol-6</strain>
    </source>
</reference>
<organism evidence="14 15">
    <name type="scientific">Robbsia betulipollinis</name>
    <dbReference type="NCBI Taxonomy" id="2981849"/>
    <lineage>
        <taxon>Bacteria</taxon>
        <taxon>Pseudomonadati</taxon>
        <taxon>Pseudomonadota</taxon>
        <taxon>Betaproteobacteria</taxon>
        <taxon>Burkholderiales</taxon>
        <taxon>Burkholderiaceae</taxon>
        <taxon>Robbsia</taxon>
    </lineage>
</organism>
<name>A0ABT3ZT24_9BURK</name>
<evidence type="ECO:0000256" key="6">
    <source>
        <dbReference type="ARBA" id="ARBA00022729"/>
    </source>
</evidence>
<feature type="signal peptide" evidence="12">
    <location>
        <begin position="1"/>
        <end position="30"/>
    </location>
</feature>
<evidence type="ECO:0000313" key="15">
    <source>
        <dbReference type="Proteomes" id="UP001082899"/>
    </source>
</evidence>
<dbReference type="Pfam" id="PF00034">
    <property type="entry name" value="Cytochrom_C"/>
    <property type="match status" value="3"/>
</dbReference>
<evidence type="ECO:0000256" key="5">
    <source>
        <dbReference type="ARBA" id="ARBA00022723"/>
    </source>
</evidence>
<proteinExistence type="predicted"/>
<evidence type="ECO:0000256" key="8">
    <source>
        <dbReference type="ARBA" id="ARBA00022982"/>
    </source>
</evidence>
<dbReference type="InterPro" id="IPR051459">
    <property type="entry name" value="Cytochrome_c-type_DH"/>
</dbReference>
<dbReference type="InterPro" id="IPR036909">
    <property type="entry name" value="Cyt_c-like_dom_sf"/>
</dbReference>
<dbReference type="EMBL" id="JAPMXC010000011">
    <property type="protein sequence ID" value="MCY0389691.1"/>
    <property type="molecule type" value="Genomic_DNA"/>
</dbReference>